<evidence type="ECO:0000256" key="1">
    <source>
        <dbReference type="SAM" id="MobiDB-lite"/>
    </source>
</evidence>
<feature type="compositionally biased region" description="Basic residues" evidence="1">
    <location>
        <begin position="58"/>
        <end position="70"/>
    </location>
</feature>
<dbReference type="Proteomes" id="UP000007266">
    <property type="component" value="Linkage group 8"/>
</dbReference>
<gene>
    <name evidence="2" type="primary">AUGUSTUS-3.0.2_34051</name>
    <name evidence="2" type="ORF">TcasGA2_TC034051</name>
</gene>
<reference evidence="2 3" key="2">
    <citation type="journal article" date="2010" name="Nucleic Acids Res.">
        <title>BeetleBase in 2010: revisions to provide comprehensive genomic information for Tribolium castaneum.</title>
        <authorList>
            <person name="Kim H.S."/>
            <person name="Murphy T."/>
            <person name="Xia J."/>
            <person name="Caragea D."/>
            <person name="Park Y."/>
            <person name="Beeman R.W."/>
            <person name="Lorenzen M.D."/>
            <person name="Butcher S."/>
            <person name="Manak J.R."/>
            <person name="Brown S.J."/>
        </authorList>
    </citation>
    <scope>GENOME REANNOTATION</scope>
    <source>
        <strain evidence="2 3">Georgia GA2</strain>
    </source>
</reference>
<dbReference type="InParanoid" id="A0A139WD00"/>
<organism evidence="2 3">
    <name type="scientific">Tribolium castaneum</name>
    <name type="common">Red flour beetle</name>
    <dbReference type="NCBI Taxonomy" id="7070"/>
    <lineage>
        <taxon>Eukaryota</taxon>
        <taxon>Metazoa</taxon>
        <taxon>Ecdysozoa</taxon>
        <taxon>Arthropoda</taxon>
        <taxon>Hexapoda</taxon>
        <taxon>Insecta</taxon>
        <taxon>Pterygota</taxon>
        <taxon>Neoptera</taxon>
        <taxon>Endopterygota</taxon>
        <taxon>Coleoptera</taxon>
        <taxon>Polyphaga</taxon>
        <taxon>Cucujiformia</taxon>
        <taxon>Tenebrionidae</taxon>
        <taxon>Tenebrionidae incertae sedis</taxon>
        <taxon>Tribolium</taxon>
    </lineage>
</organism>
<dbReference type="AlphaFoldDB" id="A0A139WD00"/>
<protein>
    <submittedName>
        <fullName evidence="2">Uncharacterized protein</fullName>
    </submittedName>
</protein>
<proteinExistence type="predicted"/>
<reference evidence="2 3" key="1">
    <citation type="journal article" date="2008" name="Nature">
        <title>The genome of the model beetle and pest Tribolium castaneum.</title>
        <authorList>
            <consortium name="Tribolium Genome Sequencing Consortium"/>
            <person name="Richards S."/>
            <person name="Gibbs R.A."/>
            <person name="Weinstock G.M."/>
            <person name="Brown S.J."/>
            <person name="Denell R."/>
            <person name="Beeman R.W."/>
            <person name="Gibbs R."/>
            <person name="Beeman R.W."/>
            <person name="Brown S.J."/>
            <person name="Bucher G."/>
            <person name="Friedrich M."/>
            <person name="Grimmelikhuijzen C.J."/>
            <person name="Klingler M."/>
            <person name="Lorenzen M."/>
            <person name="Richards S."/>
            <person name="Roth S."/>
            <person name="Schroder R."/>
            <person name="Tautz D."/>
            <person name="Zdobnov E.M."/>
            <person name="Muzny D."/>
            <person name="Gibbs R.A."/>
            <person name="Weinstock G.M."/>
            <person name="Attaway T."/>
            <person name="Bell S."/>
            <person name="Buhay C.J."/>
            <person name="Chandrabose M.N."/>
            <person name="Chavez D."/>
            <person name="Clerk-Blankenburg K.P."/>
            <person name="Cree A."/>
            <person name="Dao M."/>
            <person name="Davis C."/>
            <person name="Chacko J."/>
            <person name="Dinh H."/>
            <person name="Dugan-Rocha S."/>
            <person name="Fowler G."/>
            <person name="Garner T.T."/>
            <person name="Garnes J."/>
            <person name="Gnirke A."/>
            <person name="Hawes A."/>
            <person name="Hernandez J."/>
            <person name="Hines S."/>
            <person name="Holder M."/>
            <person name="Hume J."/>
            <person name="Jhangiani S.N."/>
            <person name="Joshi V."/>
            <person name="Khan Z.M."/>
            <person name="Jackson L."/>
            <person name="Kovar C."/>
            <person name="Kowis A."/>
            <person name="Lee S."/>
            <person name="Lewis L.R."/>
            <person name="Margolis J."/>
            <person name="Morgan M."/>
            <person name="Nazareth L.V."/>
            <person name="Nguyen N."/>
            <person name="Okwuonu G."/>
            <person name="Parker D."/>
            <person name="Richards S."/>
            <person name="Ruiz S.J."/>
            <person name="Santibanez J."/>
            <person name="Savard J."/>
            <person name="Scherer S.E."/>
            <person name="Schneider B."/>
            <person name="Sodergren E."/>
            <person name="Tautz D."/>
            <person name="Vattahil S."/>
            <person name="Villasana D."/>
            <person name="White C.S."/>
            <person name="Wright R."/>
            <person name="Park Y."/>
            <person name="Beeman R.W."/>
            <person name="Lord J."/>
            <person name="Oppert B."/>
            <person name="Lorenzen M."/>
            <person name="Brown S."/>
            <person name="Wang L."/>
            <person name="Savard J."/>
            <person name="Tautz D."/>
            <person name="Richards S."/>
            <person name="Weinstock G."/>
            <person name="Gibbs R.A."/>
            <person name="Liu Y."/>
            <person name="Worley K."/>
            <person name="Weinstock G."/>
            <person name="Elsik C.G."/>
            <person name="Reese J.T."/>
            <person name="Elhaik E."/>
            <person name="Landan G."/>
            <person name="Graur D."/>
            <person name="Arensburger P."/>
            <person name="Atkinson P."/>
            <person name="Beeman R.W."/>
            <person name="Beidler J."/>
            <person name="Brown S.J."/>
            <person name="Demuth J.P."/>
            <person name="Drury D.W."/>
            <person name="Du Y.Z."/>
            <person name="Fujiwara H."/>
            <person name="Lorenzen M."/>
            <person name="Maselli V."/>
            <person name="Osanai M."/>
            <person name="Park Y."/>
            <person name="Robertson H.M."/>
            <person name="Tu Z."/>
            <person name="Wang J.J."/>
            <person name="Wang S."/>
            <person name="Richards S."/>
            <person name="Song H."/>
            <person name="Zhang L."/>
            <person name="Sodergren E."/>
            <person name="Werner D."/>
            <person name="Stanke M."/>
            <person name="Morgenstern B."/>
            <person name="Solovyev V."/>
            <person name="Kosarev P."/>
            <person name="Brown G."/>
            <person name="Chen H.C."/>
            <person name="Ermolaeva O."/>
            <person name="Hlavina W."/>
            <person name="Kapustin Y."/>
            <person name="Kiryutin B."/>
            <person name="Kitts P."/>
            <person name="Maglott D."/>
            <person name="Pruitt K."/>
            <person name="Sapojnikov V."/>
            <person name="Souvorov A."/>
            <person name="Mackey A.J."/>
            <person name="Waterhouse R.M."/>
            <person name="Wyder S."/>
            <person name="Zdobnov E.M."/>
            <person name="Zdobnov E.M."/>
            <person name="Wyder S."/>
            <person name="Kriventseva E.V."/>
            <person name="Kadowaki T."/>
            <person name="Bork P."/>
            <person name="Aranda M."/>
            <person name="Bao R."/>
            <person name="Beermann A."/>
            <person name="Berns N."/>
            <person name="Bolognesi R."/>
            <person name="Bonneton F."/>
            <person name="Bopp D."/>
            <person name="Brown S.J."/>
            <person name="Bucher G."/>
            <person name="Butts T."/>
            <person name="Chaumot A."/>
            <person name="Denell R.E."/>
            <person name="Ferrier D.E."/>
            <person name="Friedrich M."/>
            <person name="Gordon C.M."/>
            <person name="Jindra M."/>
            <person name="Klingler M."/>
            <person name="Lan Q."/>
            <person name="Lattorff H.M."/>
            <person name="Laudet V."/>
            <person name="von Levetsow C."/>
            <person name="Liu Z."/>
            <person name="Lutz R."/>
            <person name="Lynch J.A."/>
            <person name="da Fonseca R.N."/>
            <person name="Posnien N."/>
            <person name="Reuter R."/>
            <person name="Roth S."/>
            <person name="Savard J."/>
            <person name="Schinko J.B."/>
            <person name="Schmitt C."/>
            <person name="Schoppmeier M."/>
            <person name="Schroder R."/>
            <person name="Shippy T.D."/>
            <person name="Simonnet F."/>
            <person name="Marques-Souza H."/>
            <person name="Tautz D."/>
            <person name="Tomoyasu Y."/>
            <person name="Trauner J."/>
            <person name="Van der Zee M."/>
            <person name="Vervoort M."/>
            <person name="Wittkopp N."/>
            <person name="Wimmer E.A."/>
            <person name="Yang X."/>
            <person name="Jones A.K."/>
            <person name="Sattelle D.B."/>
            <person name="Ebert P.R."/>
            <person name="Nelson D."/>
            <person name="Scott J.G."/>
            <person name="Beeman R.W."/>
            <person name="Muthukrishnan S."/>
            <person name="Kramer K.J."/>
            <person name="Arakane Y."/>
            <person name="Beeman R.W."/>
            <person name="Zhu Q."/>
            <person name="Hogenkamp D."/>
            <person name="Dixit R."/>
            <person name="Oppert B."/>
            <person name="Jiang H."/>
            <person name="Zou Z."/>
            <person name="Marshall J."/>
            <person name="Elpidina E."/>
            <person name="Vinokurov K."/>
            <person name="Oppert C."/>
            <person name="Zou Z."/>
            <person name="Evans J."/>
            <person name="Lu Z."/>
            <person name="Zhao P."/>
            <person name="Sumathipala N."/>
            <person name="Altincicek B."/>
            <person name="Vilcinskas A."/>
            <person name="Williams M."/>
            <person name="Hultmark D."/>
            <person name="Hetru C."/>
            <person name="Jiang H."/>
            <person name="Grimmelikhuijzen C.J."/>
            <person name="Hauser F."/>
            <person name="Cazzamali G."/>
            <person name="Williamson M."/>
            <person name="Park Y."/>
            <person name="Li B."/>
            <person name="Tanaka Y."/>
            <person name="Predel R."/>
            <person name="Neupert S."/>
            <person name="Schachtner J."/>
            <person name="Verleyen P."/>
            <person name="Raible F."/>
            <person name="Bork P."/>
            <person name="Friedrich M."/>
            <person name="Walden K.K."/>
            <person name="Robertson H.M."/>
            <person name="Angeli S."/>
            <person name="Foret S."/>
            <person name="Bucher G."/>
            <person name="Schuetz S."/>
            <person name="Maleszka R."/>
            <person name="Wimmer E.A."/>
            <person name="Beeman R.W."/>
            <person name="Lorenzen M."/>
            <person name="Tomoyasu Y."/>
            <person name="Miller S.C."/>
            <person name="Grossmann D."/>
            <person name="Bucher G."/>
        </authorList>
    </citation>
    <scope>NUCLEOTIDE SEQUENCE [LARGE SCALE GENOMIC DNA]</scope>
    <source>
        <strain evidence="2 3">Georgia GA2</strain>
    </source>
</reference>
<feature type="region of interest" description="Disordered" evidence="1">
    <location>
        <begin position="50"/>
        <end position="70"/>
    </location>
</feature>
<sequence>MRRCHVHGSEGTPICIQKAGAAARKPRVRTLPRPIFFSTSAEIIRYTSADKDGERARHPTTLKRRPITFH</sequence>
<name>A0A139WD00_TRICA</name>
<dbReference type="EMBL" id="KQ971361">
    <property type="protein sequence ID" value="KYB25813.1"/>
    <property type="molecule type" value="Genomic_DNA"/>
</dbReference>
<accession>A0A139WD00</accession>
<evidence type="ECO:0000313" key="2">
    <source>
        <dbReference type="EMBL" id="KYB25813.1"/>
    </source>
</evidence>
<evidence type="ECO:0000313" key="3">
    <source>
        <dbReference type="Proteomes" id="UP000007266"/>
    </source>
</evidence>
<keyword evidence="3" id="KW-1185">Reference proteome</keyword>